<organism evidence="1 2">
    <name type="scientific">Advenella kashmirensis</name>
    <dbReference type="NCBI Taxonomy" id="310575"/>
    <lineage>
        <taxon>Bacteria</taxon>
        <taxon>Pseudomonadati</taxon>
        <taxon>Pseudomonadota</taxon>
        <taxon>Betaproteobacteria</taxon>
        <taxon>Burkholderiales</taxon>
        <taxon>Alcaligenaceae</taxon>
    </lineage>
</organism>
<protein>
    <submittedName>
        <fullName evidence="1">Uncharacterized protein</fullName>
    </submittedName>
</protein>
<reference evidence="1 2" key="1">
    <citation type="journal article" date="2018" name="Nat. Biotechnol.">
        <title>A standardized bacterial taxonomy based on genome phylogeny substantially revises the tree of life.</title>
        <authorList>
            <person name="Parks D.H."/>
            <person name="Chuvochina M."/>
            <person name="Waite D.W."/>
            <person name="Rinke C."/>
            <person name="Skarshewski A."/>
            <person name="Chaumeil P.A."/>
            <person name="Hugenholtz P."/>
        </authorList>
    </citation>
    <scope>NUCLEOTIDE SEQUENCE [LARGE SCALE GENOMIC DNA]</scope>
    <source>
        <strain evidence="1">UBA10707</strain>
    </source>
</reference>
<proteinExistence type="predicted"/>
<dbReference type="AlphaFoldDB" id="A0A356LHA5"/>
<comment type="caution">
    <text evidence="1">The sequence shown here is derived from an EMBL/GenBank/DDBJ whole genome shotgun (WGS) entry which is preliminary data.</text>
</comment>
<dbReference type="EMBL" id="DOEK01000028">
    <property type="protein sequence ID" value="HBP29971.1"/>
    <property type="molecule type" value="Genomic_DNA"/>
</dbReference>
<evidence type="ECO:0000313" key="2">
    <source>
        <dbReference type="Proteomes" id="UP000264036"/>
    </source>
</evidence>
<gene>
    <name evidence="1" type="ORF">DD666_11210</name>
</gene>
<sequence length="81" mass="8736">MRTGVEFFMAAPVVGHKHLRNAPCTPVGNLVCSADLGYARITHTTWRMAHGQPTKAQTVRRQAGTGSQRNVSVVPCAALIH</sequence>
<evidence type="ECO:0000313" key="1">
    <source>
        <dbReference type="EMBL" id="HBP29971.1"/>
    </source>
</evidence>
<dbReference type="Proteomes" id="UP000264036">
    <property type="component" value="Unassembled WGS sequence"/>
</dbReference>
<name>A0A356LHA5_9BURK</name>
<accession>A0A356LHA5</accession>